<feature type="chain" id="PRO_5047003385" evidence="7">
    <location>
        <begin position="23"/>
        <end position="449"/>
    </location>
</feature>
<dbReference type="InterPro" id="IPR001905">
    <property type="entry name" value="Ammonium_transpt"/>
</dbReference>
<comment type="subcellular location">
    <subcellularLocation>
        <location evidence="1">Membrane</location>
        <topology evidence="1">Multi-pass membrane protein</topology>
    </subcellularLocation>
</comment>
<feature type="transmembrane region" description="Helical" evidence="6">
    <location>
        <begin position="41"/>
        <end position="62"/>
    </location>
</feature>
<proteinExistence type="inferred from homology"/>
<dbReference type="GeneID" id="303487019"/>
<comment type="similarity">
    <text evidence="2">Belongs to the ammonia transporter channel (TC 1.A.11.2) family.</text>
</comment>
<dbReference type="PANTHER" id="PTHR43029">
    <property type="entry name" value="AMMONIUM TRANSPORTER MEP2"/>
    <property type="match status" value="1"/>
</dbReference>
<evidence type="ECO:0000259" key="8">
    <source>
        <dbReference type="Pfam" id="PF00909"/>
    </source>
</evidence>
<feature type="transmembrane region" description="Helical" evidence="6">
    <location>
        <begin position="383"/>
        <end position="409"/>
    </location>
</feature>
<dbReference type="RefSeq" id="WP_117352911.1">
    <property type="nucleotide sequence ID" value="NZ_CP020083.1"/>
</dbReference>
<keyword evidence="4 6" id="KW-1133">Transmembrane helix</keyword>
<protein>
    <submittedName>
        <fullName evidence="9">Ammonium transporter</fullName>
    </submittedName>
</protein>
<evidence type="ECO:0000313" key="10">
    <source>
        <dbReference type="Proteomes" id="UP000258016"/>
    </source>
</evidence>
<keyword evidence="5 6" id="KW-0472">Membrane</keyword>
<feature type="transmembrane region" description="Helical" evidence="6">
    <location>
        <begin position="74"/>
        <end position="97"/>
    </location>
</feature>
<evidence type="ECO:0000256" key="5">
    <source>
        <dbReference type="ARBA" id="ARBA00023136"/>
    </source>
</evidence>
<dbReference type="InterPro" id="IPR024041">
    <property type="entry name" value="NH4_transpt_AmtB-like_dom"/>
</dbReference>
<feature type="transmembrane region" description="Helical" evidence="6">
    <location>
        <begin position="313"/>
        <end position="333"/>
    </location>
</feature>
<evidence type="ECO:0000256" key="4">
    <source>
        <dbReference type="ARBA" id="ARBA00022989"/>
    </source>
</evidence>
<dbReference type="EMBL" id="CP020083">
    <property type="protein sequence ID" value="ASR52714.1"/>
    <property type="molecule type" value="Genomic_DNA"/>
</dbReference>
<feature type="transmembrane region" description="Helical" evidence="6">
    <location>
        <begin position="345"/>
        <end position="371"/>
    </location>
</feature>
<reference evidence="9 10" key="1">
    <citation type="submission" date="2017-03" db="EMBL/GenBank/DDBJ databases">
        <title>Complete genome sequence of Blastomonas fulva degrading microcsystin LR.</title>
        <authorList>
            <person name="Lee H.-g."/>
            <person name="Jin L."/>
            <person name="oh H.-M."/>
        </authorList>
    </citation>
    <scope>NUCLEOTIDE SEQUENCE [LARGE SCALE GENOMIC DNA]</scope>
    <source>
        <strain evidence="9 10">T2</strain>
    </source>
</reference>
<name>A0ABM6MA05_9SPHN</name>
<dbReference type="SUPFAM" id="SSF111352">
    <property type="entry name" value="Ammonium transporter"/>
    <property type="match status" value="1"/>
</dbReference>
<dbReference type="InterPro" id="IPR029020">
    <property type="entry name" value="Ammonium/urea_transptr"/>
</dbReference>
<evidence type="ECO:0000256" key="7">
    <source>
        <dbReference type="SAM" id="SignalP"/>
    </source>
</evidence>
<keyword evidence="7" id="KW-0732">Signal</keyword>
<dbReference type="Pfam" id="PF00909">
    <property type="entry name" value="Ammonium_transp"/>
    <property type="match status" value="1"/>
</dbReference>
<feature type="transmembrane region" description="Helical" evidence="6">
    <location>
        <begin position="130"/>
        <end position="151"/>
    </location>
</feature>
<feature type="transmembrane region" description="Helical" evidence="6">
    <location>
        <begin position="258"/>
        <end position="279"/>
    </location>
</feature>
<sequence length="449" mass="44901">MIARLARAAVVSAALLAAPAWAAPGVIDMAAIDPADSGDTAFVLISAVLVMLFALPGVLLMQAGRGTSRAVQPVFLQGAAIAALVSLLWVVVGYTLAFGDAGGGVIGGGNAWMLIALGNVRFGTAVPESAFVLFQIAGAMLAALLVAGAWVGRARFGWALAFGGLWSLIVYAPVAHWIWGGGWLFGFGVLDFAGGIALHFCAGISALVAALIIGRRAGWQGAEMAPHNPTLVLAGAALLFVGNFALAGGWTLAATDDASSAIINAHVAASVSGLVWLLIEKLRTGSVSALGLVSGLTAGIAAIAPAAGLVSPGAAILIGLIAAPACYFVLRFVTETLAIDDSNHAFALHGVGGLIGALLVALFTSASFGGIGYPDGGGFGGQLLAQLIGLGAVAMWSILGTLIVGYGIAMAIPMRISKAEETGEAVVAAPLTEPQTDPVAIPTEPSLPA</sequence>
<organism evidence="9 10">
    <name type="scientific">Blastomonas fulva</name>
    <dbReference type="NCBI Taxonomy" id="1550728"/>
    <lineage>
        <taxon>Bacteria</taxon>
        <taxon>Pseudomonadati</taxon>
        <taxon>Pseudomonadota</taxon>
        <taxon>Alphaproteobacteria</taxon>
        <taxon>Sphingomonadales</taxon>
        <taxon>Sphingomonadaceae</taxon>
        <taxon>Blastomonas</taxon>
    </lineage>
</organism>
<dbReference type="Gene3D" id="1.10.3430.10">
    <property type="entry name" value="Ammonium transporter AmtB like domains"/>
    <property type="match status" value="1"/>
</dbReference>
<evidence type="ECO:0000256" key="3">
    <source>
        <dbReference type="ARBA" id="ARBA00022692"/>
    </source>
</evidence>
<feature type="signal peptide" evidence="7">
    <location>
        <begin position="1"/>
        <end position="22"/>
    </location>
</feature>
<evidence type="ECO:0000256" key="6">
    <source>
        <dbReference type="SAM" id="Phobius"/>
    </source>
</evidence>
<accession>A0ABM6MA05</accession>
<feature type="domain" description="Ammonium transporter AmtB-like" evidence="8">
    <location>
        <begin position="41"/>
        <end position="423"/>
    </location>
</feature>
<feature type="transmembrane region" description="Helical" evidence="6">
    <location>
        <begin position="185"/>
        <end position="211"/>
    </location>
</feature>
<evidence type="ECO:0000256" key="2">
    <source>
        <dbReference type="ARBA" id="ARBA00005887"/>
    </source>
</evidence>
<keyword evidence="3 6" id="KW-0812">Transmembrane</keyword>
<evidence type="ECO:0000313" key="9">
    <source>
        <dbReference type="EMBL" id="ASR52714.1"/>
    </source>
</evidence>
<keyword evidence="10" id="KW-1185">Reference proteome</keyword>
<evidence type="ECO:0000256" key="1">
    <source>
        <dbReference type="ARBA" id="ARBA00004141"/>
    </source>
</evidence>
<dbReference type="Proteomes" id="UP000258016">
    <property type="component" value="Chromosome"/>
</dbReference>
<feature type="transmembrane region" description="Helical" evidence="6">
    <location>
        <begin position="231"/>
        <end position="252"/>
    </location>
</feature>
<feature type="transmembrane region" description="Helical" evidence="6">
    <location>
        <begin position="158"/>
        <end position="179"/>
    </location>
</feature>
<feature type="transmembrane region" description="Helical" evidence="6">
    <location>
        <begin position="286"/>
        <end position="307"/>
    </location>
</feature>
<dbReference type="PANTHER" id="PTHR43029:SF21">
    <property type="entry name" value="AMMONIUM TRANSPORTER 1"/>
    <property type="match status" value="1"/>
</dbReference>
<gene>
    <name evidence="9" type="ORF">B5J99_15635</name>
</gene>